<evidence type="ECO:0000256" key="1">
    <source>
        <dbReference type="ARBA" id="ARBA00005254"/>
    </source>
</evidence>
<organism evidence="4 5">
    <name type="scientific">Oryzihumus leptocrescens</name>
    <dbReference type="NCBI Taxonomy" id="297536"/>
    <lineage>
        <taxon>Bacteria</taxon>
        <taxon>Bacillati</taxon>
        <taxon>Actinomycetota</taxon>
        <taxon>Actinomycetes</taxon>
        <taxon>Micrococcales</taxon>
        <taxon>Intrasporangiaceae</taxon>
        <taxon>Oryzihumus</taxon>
    </lineage>
</organism>
<comment type="similarity">
    <text evidence="1">Belongs to the enoyl-CoA hydratase/isomerase family.</text>
</comment>
<dbReference type="Pfam" id="PF01575">
    <property type="entry name" value="MaoC_dehydratas"/>
    <property type="match status" value="1"/>
</dbReference>
<dbReference type="EMBL" id="VFOQ01000001">
    <property type="protein sequence ID" value="TQL60063.1"/>
    <property type="molecule type" value="Genomic_DNA"/>
</dbReference>
<dbReference type="OrthoDB" id="9774179at2"/>
<evidence type="ECO:0000259" key="3">
    <source>
        <dbReference type="Pfam" id="PF01575"/>
    </source>
</evidence>
<feature type="domain" description="MaoC-like" evidence="3">
    <location>
        <begin position="188"/>
        <end position="266"/>
    </location>
</feature>
<dbReference type="RefSeq" id="WP_141788005.1">
    <property type="nucleotide sequence ID" value="NZ_BAAAKX010000005.1"/>
</dbReference>
<evidence type="ECO:0000313" key="4">
    <source>
        <dbReference type="EMBL" id="TQL60063.1"/>
    </source>
</evidence>
<protein>
    <submittedName>
        <fullName evidence="4">Acyl dehydratase</fullName>
    </submittedName>
</protein>
<dbReference type="PANTHER" id="PTHR43841">
    <property type="entry name" value="3-HYDROXYACYL-THIOESTER DEHYDRATASE HTDX-RELATED"/>
    <property type="match status" value="1"/>
</dbReference>
<gene>
    <name evidence="4" type="ORF">FB474_1439</name>
</gene>
<feature type="region of interest" description="Disordered" evidence="2">
    <location>
        <begin position="284"/>
        <end position="315"/>
    </location>
</feature>
<accession>A0A542ZI75</accession>
<proteinExistence type="inferred from homology"/>
<dbReference type="Proteomes" id="UP000319514">
    <property type="component" value="Unassembled WGS sequence"/>
</dbReference>
<keyword evidence="5" id="KW-1185">Reference proteome</keyword>
<dbReference type="InterPro" id="IPR002539">
    <property type="entry name" value="MaoC-like_dom"/>
</dbReference>
<dbReference type="Gene3D" id="3.10.129.10">
    <property type="entry name" value="Hotdog Thioesterase"/>
    <property type="match status" value="1"/>
</dbReference>
<dbReference type="SUPFAM" id="SSF54637">
    <property type="entry name" value="Thioesterase/thiol ester dehydrase-isomerase"/>
    <property type="match status" value="2"/>
</dbReference>
<sequence length="315" mass="33785">MAEDTRILSLSRPPSLAVLFARAALTARGRGGTLPELEVLRAGVRVDRSHLAAYDRVCGFTLHDTLPATYPHVLVFPLQVALMAEPGFPLALPGLVHVRQRIAQYRPVDAGEALDLRATATGLRPHPRGAQVDLVGEARSGDELVWEGHSTYLSRGATAPPGDAAPEAPLDVDVDSLRHPTARWRVPADQGRRYAAVSGDVNPIHLNPLAAKAFGFPRAIAHGMWTMAHTLASVDARLPERYAADVVFRAPVLLPSTVDLLTSPVGPGGWDLVVRSADLEHLRGTVRPGEPGRRGPARSALTPSGAARQTARWPR</sequence>
<evidence type="ECO:0000256" key="2">
    <source>
        <dbReference type="SAM" id="MobiDB-lite"/>
    </source>
</evidence>
<dbReference type="InterPro" id="IPR029069">
    <property type="entry name" value="HotDog_dom_sf"/>
</dbReference>
<evidence type="ECO:0000313" key="5">
    <source>
        <dbReference type="Proteomes" id="UP000319514"/>
    </source>
</evidence>
<comment type="caution">
    <text evidence="4">The sequence shown here is derived from an EMBL/GenBank/DDBJ whole genome shotgun (WGS) entry which is preliminary data.</text>
</comment>
<name>A0A542ZI75_9MICO</name>
<dbReference type="PANTHER" id="PTHR43841:SF1">
    <property type="entry name" value="3-HYDROXYACYL-THIOESTER DEHYDRATASE X"/>
    <property type="match status" value="1"/>
</dbReference>
<dbReference type="AlphaFoldDB" id="A0A542ZI75"/>
<reference evidence="4 5" key="1">
    <citation type="submission" date="2019-06" db="EMBL/GenBank/DDBJ databases">
        <title>Sequencing the genomes of 1000 actinobacteria strains.</title>
        <authorList>
            <person name="Klenk H.-P."/>
        </authorList>
    </citation>
    <scope>NUCLEOTIDE SEQUENCE [LARGE SCALE GENOMIC DNA]</scope>
    <source>
        <strain evidence="4 5">DSM 18082</strain>
    </source>
</reference>